<comment type="similarity">
    <text evidence="1">Belongs to the glycosyl hydrolase 13 family.</text>
</comment>
<dbReference type="GO" id="GO:0016787">
    <property type="term" value="F:hydrolase activity"/>
    <property type="evidence" value="ECO:0007669"/>
    <property type="project" value="UniProtKB-KW"/>
</dbReference>
<reference evidence="3 4" key="2">
    <citation type="submission" date="2023-12" db="EMBL/GenBank/DDBJ databases">
        <title>Description of an unclassified Opitutus bacterium of Verrucomicrobiota.</title>
        <authorList>
            <person name="Zhang D.-F."/>
        </authorList>
    </citation>
    <scope>NUCLEOTIDE SEQUENCE [LARGE SCALE GENOMIC DNA]</scope>
    <source>
        <strain evidence="3 4">WL0086</strain>
    </source>
</reference>
<dbReference type="EMBL" id="CP139781">
    <property type="protein sequence ID" value="WRQ87809.1"/>
    <property type="molecule type" value="Genomic_DNA"/>
</dbReference>
<dbReference type="InterPro" id="IPR014756">
    <property type="entry name" value="Ig_E-set"/>
</dbReference>
<gene>
    <name evidence="3" type="ORF">K1X11_000205</name>
</gene>
<sequence length="819" mass="92150">MPSRANRIVQAWFNSPTSGVLELARDWKARHAPPVKFSGGLRVSSLKRVRDHSYGSESGYFVSRAGRIFFFLSNGAHPKPFARSKSVYLAGDFNGWGDAIGQEDWLMREATLDGQPVLLWCGEAAPFLAHPPMRFKFVDDEGHWFDVPGDAPNVVADDGGNRNRVVDPDRTGQHLYTFELAKPIDLTQSWRAHWAVADGDHSVPIRPGAYFNQLESKLPQGVRIEDGDTVFRLFAPRARTVELVLREPDEGGEIPAEGVRVALSRSEADPTTWEVIIEGNLHGWLYHYHLDGPRDEFSLFDPAQPVLDPWAIAAVGREGPGVVVDRSQFAPPRKPSGYRTPSWQDLVICEAHVRDLVAGAPIELTAEERRGFAGLAKWVRSPAFYLHRLGVNAVELQPIQEFDNETTEEYHWGYMTNNYFAPESSYALDPVRASGVKELQDVVRAFHERGTAVILDVVYNHVGVPGHLMFIDKLYYFAVGQEGDLSNWSGCGNDLRADAAMATRLIIESCTHLLKTYDVDGFRFDLAELLGVEVLKQIEIALKRVKPDVVLIAEPWSFRGHIAGALGETGWASWNDGYRRFLKDYVRGGSSREAFEYYLKGSPWYFAHWPAQTVNYVESHDDRTWIDEITENSDGNGHLPTANDRRRTHLMAAVLFSSIGIPMISAGQDFLRSKHGVNNTYQRGDLNALDYRRLERFSGTHTYFAEWIAFRGSETGRLLRHFSRASEGFFQFWWAPDTAAAVVLYNADLSAGDEQLLFAVNPTLHDVEVEVDATLVVGVWRRVADHEGFARPDLPAWETPLDSRIWVPALGCGLWQRVE</sequence>
<dbReference type="Gene3D" id="2.60.40.10">
    <property type="entry name" value="Immunoglobulins"/>
    <property type="match status" value="2"/>
</dbReference>
<dbReference type="CDD" id="cd02859">
    <property type="entry name" value="E_set_AMPKbeta_like_N"/>
    <property type="match status" value="1"/>
</dbReference>
<accession>A0ABZ1C7X7</accession>
<evidence type="ECO:0000256" key="1">
    <source>
        <dbReference type="ARBA" id="ARBA00008061"/>
    </source>
</evidence>
<dbReference type="PANTHER" id="PTHR43002">
    <property type="entry name" value="GLYCOGEN DEBRANCHING ENZYME"/>
    <property type="match status" value="1"/>
</dbReference>
<evidence type="ECO:0000259" key="2">
    <source>
        <dbReference type="SMART" id="SM00642"/>
    </source>
</evidence>
<name>A0ABZ1C7X7_9BACT</name>
<dbReference type="InterPro" id="IPR013783">
    <property type="entry name" value="Ig-like_fold"/>
</dbReference>
<dbReference type="SMART" id="SM00642">
    <property type="entry name" value="Aamy"/>
    <property type="match status" value="1"/>
</dbReference>
<dbReference type="Gene3D" id="3.20.20.80">
    <property type="entry name" value="Glycosidases"/>
    <property type="match status" value="1"/>
</dbReference>
<dbReference type="SUPFAM" id="SSF81296">
    <property type="entry name" value="E set domains"/>
    <property type="match status" value="1"/>
</dbReference>
<proteinExistence type="inferred from homology"/>
<keyword evidence="3" id="KW-0378">Hydrolase</keyword>
<dbReference type="InterPro" id="IPR004193">
    <property type="entry name" value="Glyco_hydro_13_N"/>
</dbReference>
<dbReference type="Proteomes" id="UP000738431">
    <property type="component" value="Chromosome"/>
</dbReference>
<dbReference type="Pfam" id="PF02922">
    <property type="entry name" value="CBM_48"/>
    <property type="match status" value="1"/>
</dbReference>
<dbReference type="SUPFAM" id="SSF51445">
    <property type="entry name" value="(Trans)glycosidases"/>
    <property type="match status" value="1"/>
</dbReference>
<evidence type="ECO:0000313" key="4">
    <source>
        <dbReference type="Proteomes" id="UP000738431"/>
    </source>
</evidence>
<dbReference type="InterPro" id="IPR006047">
    <property type="entry name" value="GH13_cat_dom"/>
</dbReference>
<protein>
    <submittedName>
        <fullName evidence="3">Alpha-amylase family glycosyl hydrolase</fullName>
    </submittedName>
</protein>
<keyword evidence="4" id="KW-1185">Reference proteome</keyword>
<feature type="domain" description="Glycosyl hydrolase family 13 catalytic" evidence="2">
    <location>
        <begin position="369"/>
        <end position="693"/>
    </location>
</feature>
<dbReference type="RefSeq" id="WP_221029150.1">
    <property type="nucleotide sequence ID" value="NZ_CP139781.1"/>
</dbReference>
<reference evidence="3 4" key="1">
    <citation type="submission" date="2021-08" db="EMBL/GenBank/DDBJ databases">
        <authorList>
            <person name="Zhang D."/>
            <person name="Zhang A."/>
            <person name="Wang L."/>
        </authorList>
    </citation>
    <scope>NUCLEOTIDE SEQUENCE [LARGE SCALE GENOMIC DNA]</scope>
    <source>
        <strain evidence="3 4">WL0086</strain>
    </source>
</reference>
<organism evidence="3 4">
    <name type="scientific">Actomonas aquatica</name>
    <dbReference type="NCBI Taxonomy" id="2866162"/>
    <lineage>
        <taxon>Bacteria</taxon>
        <taxon>Pseudomonadati</taxon>
        <taxon>Verrucomicrobiota</taxon>
        <taxon>Opitutia</taxon>
        <taxon>Opitutales</taxon>
        <taxon>Opitutaceae</taxon>
        <taxon>Actomonas</taxon>
    </lineage>
</organism>
<dbReference type="InterPro" id="IPR017853">
    <property type="entry name" value="GH"/>
</dbReference>
<evidence type="ECO:0000313" key="3">
    <source>
        <dbReference type="EMBL" id="WRQ87809.1"/>
    </source>
</evidence>